<dbReference type="OrthoDB" id="8082651at2"/>
<gene>
    <name evidence="2" type="ORF">E1267_37005</name>
</gene>
<evidence type="ECO:0000313" key="3">
    <source>
        <dbReference type="Proteomes" id="UP000295157"/>
    </source>
</evidence>
<feature type="transmembrane region" description="Helical" evidence="1">
    <location>
        <begin position="144"/>
        <end position="166"/>
    </location>
</feature>
<keyword evidence="1" id="KW-0472">Membrane</keyword>
<evidence type="ECO:0000313" key="2">
    <source>
        <dbReference type="EMBL" id="TDB99651.1"/>
    </source>
</evidence>
<protein>
    <recommendedName>
        <fullName evidence="4">DUF2269 domain-containing protein</fullName>
    </recommendedName>
</protein>
<evidence type="ECO:0000256" key="1">
    <source>
        <dbReference type="SAM" id="Phobius"/>
    </source>
</evidence>
<keyword evidence="3" id="KW-1185">Reference proteome</keyword>
<dbReference type="Proteomes" id="UP000295157">
    <property type="component" value="Unassembled WGS sequence"/>
</dbReference>
<keyword evidence="1" id="KW-1133">Transmembrane helix</keyword>
<dbReference type="AlphaFoldDB" id="A0A4R4N0V9"/>
<organism evidence="2 3">
    <name type="scientific">Nonomuraea longispora</name>
    <dbReference type="NCBI Taxonomy" id="1848320"/>
    <lineage>
        <taxon>Bacteria</taxon>
        <taxon>Bacillati</taxon>
        <taxon>Actinomycetota</taxon>
        <taxon>Actinomycetes</taxon>
        <taxon>Streptosporangiales</taxon>
        <taxon>Streptosporangiaceae</taxon>
        <taxon>Nonomuraea</taxon>
    </lineage>
</organism>
<feature type="transmembrane region" description="Helical" evidence="1">
    <location>
        <begin position="65"/>
        <end position="84"/>
    </location>
</feature>
<proteinExistence type="predicted"/>
<name>A0A4R4N0V9_9ACTN</name>
<dbReference type="EMBL" id="SMJZ01000216">
    <property type="protein sequence ID" value="TDB99651.1"/>
    <property type="molecule type" value="Genomic_DNA"/>
</dbReference>
<sequence>MGRGGRTLPLMSPKVRRFVLLAHVVSSVGWLGLNLAVPALAVTGMTTGSPATQHAVYRVLDMLGGFYLIPLSLTAFITGVVLSLGTSWGIFRHYWVTVKFVLTLIAVVLIPLSLLPGLRETAEVVAGTPPGEFADVARGGVGQVGAGFVSTTMYLTCAIVSIYKPWGRTAYGRRRLAASSRPRSIG</sequence>
<evidence type="ECO:0008006" key="4">
    <source>
        <dbReference type="Google" id="ProtNLM"/>
    </source>
</evidence>
<accession>A0A4R4N0V9</accession>
<reference evidence="2 3" key="1">
    <citation type="submission" date="2019-02" db="EMBL/GenBank/DDBJ databases">
        <title>Draft genome sequences of novel Actinobacteria.</title>
        <authorList>
            <person name="Sahin N."/>
            <person name="Ay H."/>
            <person name="Saygin H."/>
        </authorList>
    </citation>
    <scope>NUCLEOTIDE SEQUENCE [LARGE SCALE GENOMIC DNA]</scope>
    <source>
        <strain evidence="2 3">KC201</strain>
    </source>
</reference>
<keyword evidence="1" id="KW-0812">Transmembrane</keyword>
<feature type="transmembrane region" description="Helical" evidence="1">
    <location>
        <begin position="96"/>
        <end position="115"/>
    </location>
</feature>
<comment type="caution">
    <text evidence="2">The sequence shown here is derived from an EMBL/GenBank/DDBJ whole genome shotgun (WGS) entry which is preliminary data.</text>
</comment>